<name>A0A8S3Z9U4_9EUPU</name>
<feature type="non-terminal residue" evidence="1">
    <location>
        <position position="1"/>
    </location>
</feature>
<dbReference type="AlphaFoldDB" id="A0A8S3Z9U4"/>
<evidence type="ECO:0000313" key="1">
    <source>
        <dbReference type="EMBL" id="CAG5124580.1"/>
    </source>
</evidence>
<protein>
    <recommendedName>
        <fullName evidence="3">Ankyrin</fullName>
    </recommendedName>
</protein>
<gene>
    <name evidence="1" type="ORF">CUNI_LOCUS10138</name>
</gene>
<dbReference type="InterPro" id="IPR036770">
    <property type="entry name" value="Ankyrin_rpt-contain_sf"/>
</dbReference>
<dbReference type="OrthoDB" id="5406014at2759"/>
<reference evidence="1" key="1">
    <citation type="submission" date="2021-04" db="EMBL/GenBank/DDBJ databases">
        <authorList>
            <consortium name="Molecular Ecology Group"/>
        </authorList>
    </citation>
    <scope>NUCLEOTIDE SEQUENCE</scope>
</reference>
<dbReference type="Proteomes" id="UP000678393">
    <property type="component" value="Unassembled WGS sequence"/>
</dbReference>
<feature type="non-terminal residue" evidence="1">
    <location>
        <position position="59"/>
    </location>
</feature>
<dbReference type="EMBL" id="CAJHNH020001813">
    <property type="protein sequence ID" value="CAG5124580.1"/>
    <property type="molecule type" value="Genomic_DNA"/>
</dbReference>
<accession>A0A8S3Z9U4</accession>
<proteinExistence type="predicted"/>
<sequence>EELTRGIMVRLLKDAGADVNMKDKIGKTALIHACEQRCNDVVKILIQHANISPDVEDVD</sequence>
<evidence type="ECO:0008006" key="3">
    <source>
        <dbReference type="Google" id="ProtNLM"/>
    </source>
</evidence>
<dbReference type="SUPFAM" id="SSF48403">
    <property type="entry name" value="Ankyrin repeat"/>
    <property type="match status" value="1"/>
</dbReference>
<organism evidence="1 2">
    <name type="scientific">Candidula unifasciata</name>
    <dbReference type="NCBI Taxonomy" id="100452"/>
    <lineage>
        <taxon>Eukaryota</taxon>
        <taxon>Metazoa</taxon>
        <taxon>Spiralia</taxon>
        <taxon>Lophotrochozoa</taxon>
        <taxon>Mollusca</taxon>
        <taxon>Gastropoda</taxon>
        <taxon>Heterobranchia</taxon>
        <taxon>Euthyneura</taxon>
        <taxon>Panpulmonata</taxon>
        <taxon>Eupulmonata</taxon>
        <taxon>Stylommatophora</taxon>
        <taxon>Helicina</taxon>
        <taxon>Helicoidea</taxon>
        <taxon>Geomitridae</taxon>
        <taxon>Candidula</taxon>
    </lineage>
</organism>
<dbReference type="Gene3D" id="1.25.40.20">
    <property type="entry name" value="Ankyrin repeat-containing domain"/>
    <property type="match status" value="1"/>
</dbReference>
<keyword evidence="2" id="KW-1185">Reference proteome</keyword>
<evidence type="ECO:0000313" key="2">
    <source>
        <dbReference type="Proteomes" id="UP000678393"/>
    </source>
</evidence>
<dbReference type="Pfam" id="PF12796">
    <property type="entry name" value="Ank_2"/>
    <property type="match status" value="1"/>
</dbReference>
<dbReference type="InterPro" id="IPR002110">
    <property type="entry name" value="Ankyrin_rpt"/>
</dbReference>
<comment type="caution">
    <text evidence="1">The sequence shown here is derived from an EMBL/GenBank/DDBJ whole genome shotgun (WGS) entry which is preliminary data.</text>
</comment>